<feature type="domain" description="HTH lysR-type" evidence="5">
    <location>
        <begin position="1"/>
        <end position="58"/>
    </location>
</feature>
<evidence type="ECO:0000259" key="5">
    <source>
        <dbReference type="PROSITE" id="PS50931"/>
    </source>
</evidence>
<reference evidence="6" key="1">
    <citation type="journal article" date="2021" name="PeerJ">
        <title>Extensive microbial diversity within the chicken gut microbiome revealed by metagenomics and culture.</title>
        <authorList>
            <person name="Gilroy R."/>
            <person name="Ravi A."/>
            <person name="Getino M."/>
            <person name="Pursley I."/>
            <person name="Horton D.L."/>
            <person name="Alikhan N.F."/>
            <person name="Baker D."/>
            <person name="Gharbi K."/>
            <person name="Hall N."/>
            <person name="Watson M."/>
            <person name="Adriaenssens E.M."/>
            <person name="Foster-Nyarko E."/>
            <person name="Jarju S."/>
            <person name="Secka A."/>
            <person name="Antonio M."/>
            <person name="Oren A."/>
            <person name="Chaudhuri R.R."/>
            <person name="La Ragione R."/>
            <person name="Hildebrand F."/>
            <person name="Pallen M.J."/>
        </authorList>
    </citation>
    <scope>NUCLEOTIDE SEQUENCE</scope>
    <source>
        <strain evidence="6">CHK186-16707</strain>
    </source>
</reference>
<evidence type="ECO:0000256" key="2">
    <source>
        <dbReference type="ARBA" id="ARBA00023015"/>
    </source>
</evidence>
<dbReference type="InterPro" id="IPR000847">
    <property type="entry name" value="LysR_HTH_N"/>
</dbReference>
<evidence type="ECO:0000313" key="6">
    <source>
        <dbReference type="EMBL" id="HJA08677.1"/>
    </source>
</evidence>
<keyword evidence="4" id="KW-0804">Transcription</keyword>
<proteinExistence type="inferred from homology"/>
<dbReference type="Pfam" id="PF03466">
    <property type="entry name" value="LysR_substrate"/>
    <property type="match status" value="1"/>
</dbReference>
<dbReference type="InterPro" id="IPR036388">
    <property type="entry name" value="WH-like_DNA-bd_sf"/>
</dbReference>
<evidence type="ECO:0000256" key="1">
    <source>
        <dbReference type="ARBA" id="ARBA00009437"/>
    </source>
</evidence>
<comment type="similarity">
    <text evidence="1">Belongs to the LysR transcriptional regulatory family.</text>
</comment>
<dbReference type="AlphaFoldDB" id="A0A9D2HCG7"/>
<evidence type="ECO:0000313" key="7">
    <source>
        <dbReference type="Proteomes" id="UP000824225"/>
    </source>
</evidence>
<dbReference type="CDD" id="cd05466">
    <property type="entry name" value="PBP2_LTTR_substrate"/>
    <property type="match status" value="1"/>
</dbReference>
<dbReference type="PROSITE" id="PS50931">
    <property type="entry name" value="HTH_LYSR"/>
    <property type="match status" value="1"/>
</dbReference>
<dbReference type="InterPro" id="IPR036390">
    <property type="entry name" value="WH_DNA-bd_sf"/>
</dbReference>
<evidence type="ECO:0000256" key="4">
    <source>
        <dbReference type="ARBA" id="ARBA00023163"/>
    </source>
</evidence>
<keyword evidence="3" id="KW-0238">DNA-binding</keyword>
<gene>
    <name evidence="6" type="ORF">H9962_05755</name>
</gene>
<dbReference type="SUPFAM" id="SSF53850">
    <property type="entry name" value="Periplasmic binding protein-like II"/>
    <property type="match status" value="1"/>
</dbReference>
<organism evidence="6 7">
    <name type="scientific">Candidatus Mailhella merdigallinarum</name>
    <dbReference type="NCBI Taxonomy" id="2838658"/>
    <lineage>
        <taxon>Bacteria</taxon>
        <taxon>Pseudomonadati</taxon>
        <taxon>Thermodesulfobacteriota</taxon>
        <taxon>Desulfovibrionia</taxon>
        <taxon>Desulfovibrionales</taxon>
        <taxon>Desulfovibrionaceae</taxon>
        <taxon>Mailhella</taxon>
    </lineage>
</organism>
<dbReference type="SUPFAM" id="SSF46785">
    <property type="entry name" value="Winged helix' DNA-binding domain"/>
    <property type="match status" value="1"/>
</dbReference>
<dbReference type="PANTHER" id="PTHR30126:SF40">
    <property type="entry name" value="HTH-TYPE TRANSCRIPTIONAL REGULATOR GLTR"/>
    <property type="match status" value="1"/>
</dbReference>
<dbReference type="Gene3D" id="1.10.10.10">
    <property type="entry name" value="Winged helix-like DNA-binding domain superfamily/Winged helix DNA-binding domain"/>
    <property type="match status" value="1"/>
</dbReference>
<sequence>MRLEWLEYFITTANVGSISAAAEKHKVTRPAVSTALKRLEQEVGRELFRKGRAGVTLTAEGVQVLERAQQVMAIIEDMCICPTEETVCFVVDSQISLMQYLNETIVSPFRTLHPNIHITLRPVYIGDVAEEFLRHGSKISVVLDGKEARVLERVRQFGCETVRLGKVTRKIYLGAGHRLAGKAVLDAEDLRGEYIAYYSGGQNHISGRYAPYFAGEYRLADMDDVLSLAVRNEAVVILPELTVRCARLVRKGALVEKDILFPGIEKTAPIHAVRVPYLSSAEELFWEYLIANFPKKP</sequence>
<accession>A0A9D2HCG7</accession>
<protein>
    <submittedName>
        <fullName evidence="6">LysR family transcriptional regulator</fullName>
    </submittedName>
</protein>
<evidence type="ECO:0000256" key="3">
    <source>
        <dbReference type="ARBA" id="ARBA00023125"/>
    </source>
</evidence>
<dbReference type="GO" id="GO:0000976">
    <property type="term" value="F:transcription cis-regulatory region binding"/>
    <property type="evidence" value="ECO:0007669"/>
    <property type="project" value="TreeGrafter"/>
</dbReference>
<dbReference type="PRINTS" id="PR00039">
    <property type="entry name" value="HTHLYSR"/>
</dbReference>
<dbReference type="InterPro" id="IPR005119">
    <property type="entry name" value="LysR_subst-bd"/>
</dbReference>
<dbReference type="Pfam" id="PF00126">
    <property type="entry name" value="HTH_1"/>
    <property type="match status" value="1"/>
</dbReference>
<dbReference type="GO" id="GO:0003700">
    <property type="term" value="F:DNA-binding transcription factor activity"/>
    <property type="evidence" value="ECO:0007669"/>
    <property type="project" value="InterPro"/>
</dbReference>
<name>A0A9D2HCG7_9BACT</name>
<dbReference type="Proteomes" id="UP000824225">
    <property type="component" value="Unassembled WGS sequence"/>
</dbReference>
<keyword evidence="2" id="KW-0805">Transcription regulation</keyword>
<comment type="caution">
    <text evidence="6">The sequence shown here is derived from an EMBL/GenBank/DDBJ whole genome shotgun (WGS) entry which is preliminary data.</text>
</comment>
<dbReference type="EMBL" id="DXAN01000020">
    <property type="protein sequence ID" value="HJA08677.1"/>
    <property type="molecule type" value="Genomic_DNA"/>
</dbReference>
<dbReference type="PANTHER" id="PTHR30126">
    <property type="entry name" value="HTH-TYPE TRANSCRIPTIONAL REGULATOR"/>
    <property type="match status" value="1"/>
</dbReference>
<reference evidence="6" key="2">
    <citation type="submission" date="2021-04" db="EMBL/GenBank/DDBJ databases">
        <authorList>
            <person name="Gilroy R."/>
        </authorList>
    </citation>
    <scope>NUCLEOTIDE SEQUENCE</scope>
    <source>
        <strain evidence="6">CHK186-16707</strain>
    </source>
</reference>